<name>A0A015TR89_BACFG</name>
<accession>A0A015TR89</accession>
<dbReference type="RefSeq" id="WP_022348333.1">
    <property type="nucleotide sequence ID" value="NZ_JGCY01000379.1"/>
</dbReference>
<dbReference type="PATRIC" id="fig|1339315.3.peg.3859"/>
<evidence type="ECO:0000313" key="2">
    <source>
        <dbReference type="Proteomes" id="UP000020529"/>
    </source>
</evidence>
<gene>
    <name evidence="1" type="ORF">M124_3191</name>
</gene>
<evidence type="ECO:0000313" key="1">
    <source>
        <dbReference type="EMBL" id="EXY73126.1"/>
    </source>
</evidence>
<dbReference type="AlphaFoldDB" id="A0A015TR89"/>
<dbReference type="EMBL" id="JGCY01000379">
    <property type="protein sequence ID" value="EXY73126.1"/>
    <property type="molecule type" value="Genomic_DNA"/>
</dbReference>
<protein>
    <recommendedName>
        <fullName evidence="3">DUF4221 domain-containing protein</fullName>
    </recommendedName>
</protein>
<dbReference type="Proteomes" id="UP000020529">
    <property type="component" value="Unassembled WGS sequence"/>
</dbReference>
<dbReference type="Pfam" id="PF13970">
    <property type="entry name" value="DUF4221"/>
    <property type="match status" value="1"/>
</dbReference>
<reference evidence="1 2" key="1">
    <citation type="submission" date="2014-02" db="EMBL/GenBank/DDBJ databases">
        <authorList>
            <person name="Sears C."/>
            <person name="Carroll K."/>
            <person name="Sack B.R."/>
            <person name="Qadri F."/>
            <person name="Myers L.L."/>
            <person name="Chung G.-T."/>
            <person name="Escheverria P."/>
            <person name="Fraser C.M."/>
            <person name="Sadzewicz L."/>
            <person name="Shefchek K.A."/>
            <person name="Tallon L."/>
            <person name="Das S.P."/>
            <person name="Daugherty S."/>
            <person name="Mongodin E.F."/>
        </authorList>
    </citation>
    <scope>NUCLEOTIDE SEQUENCE [LARGE SCALE GENOMIC DNA]</scope>
    <source>
        <strain evidence="2">3988T(B)14</strain>
    </source>
</reference>
<dbReference type="PROSITE" id="PS51257">
    <property type="entry name" value="PROKAR_LIPOPROTEIN"/>
    <property type="match status" value="1"/>
</dbReference>
<comment type="caution">
    <text evidence="1">The sequence shown here is derived from an EMBL/GenBank/DDBJ whole genome shotgun (WGS) entry which is preliminary data.</text>
</comment>
<evidence type="ECO:0008006" key="3">
    <source>
        <dbReference type="Google" id="ProtNLM"/>
    </source>
</evidence>
<dbReference type="InterPro" id="IPR025316">
    <property type="entry name" value="DUF4221"/>
</dbReference>
<organism evidence="1 2">
    <name type="scientific">Bacteroides fragilis str. 3988T(B)14</name>
    <dbReference type="NCBI Taxonomy" id="1339315"/>
    <lineage>
        <taxon>Bacteria</taxon>
        <taxon>Pseudomonadati</taxon>
        <taxon>Bacteroidota</taxon>
        <taxon>Bacteroidia</taxon>
        <taxon>Bacteroidales</taxon>
        <taxon>Bacteroidaceae</taxon>
        <taxon>Bacteroides</taxon>
    </lineage>
</organism>
<sequence>MKKIIGILGVFILAISCSGGKKESADAGLELTEDSVVYLLADNVTLEIKALFPFIDKDGHEYLTFQNQLEPEICVYDLQSGEFVKSIFFDREGANGVGMFGGYHIIDFDEIYLPSLQQSKVFVMEESGKKKREIITEKTDDGIPLLPFGAITFAYRPIYFNNGKMYIPQTINMRLGNKVMEKSPVYVVVDTVKNVLSPFPIKFPPIMSSDDVTKPSLGNELSYSCCLNDKDQFVFSFFFDEDIYVVSLQDGEMKKIKVKSRYIDKPAIKENPPQDFDGAMKASSEIPCYGNLIYDKYRKVYYRFVYLKADLDGEKNYLNIWQYGRKSFSIMILNEDFDVIGETRFPDFTYISTLHYIGKDGLYLSDSHYKNPSFDENKLRFRRFKLVHYNKK</sequence>
<proteinExistence type="predicted"/>